<evidence type="ECO:0000256" key="6">
    <source>
        <dbReference type="ARBA" id="ARBA00022840"/>
    </source>
</evidence>
<dbReference type="GO" id="GO:0005829">
    <property type="term" value="C:cytosol"/>
    <property type="evidence" value="ECO:0007669"/>
    <property type="project" value="TreeGrafter"/>
</dbReference>
<proteinExistence type="predicted"/>
<dbReference type="PANTHER" id="PTHR12561">
    <property type="entry name" value="LIPOATE-PROTEIN LIGASE"/>
    <property type="match status" value="1"/>
</dbReference>
<dbReference type="EMBL" id="DVHE01000051">
    <property type="protein sequence ID" value="HIR50910.1"/>
    <property type="molecule type" value="Genomic_DNA"/>
</dbReference>
<name>A0A9D1DHU4_9FIRM</name>
<dbReference type="GO" id="GO:0016979">
    <property type="term" value="F:lipoate-protein ligase activity"/>
    <property type="evidence" value="ECO:0007669"/>
    <property type="project" value="UniProtKB-EC"/>
</dbReference>
<evidence type="ECO:0000256" key="3">
    <source>
        <dbReference type="ARBA" id="ARBA00012367"/>
    </source>
</evidence>
<evidence type="ECO:0000256" key="2">
    <source>
        <dbReference type="ARBA" id="ARBA00005124"/>
    </source>
</evidence>
<dbReference type="GO" id="GO:0009249">
    <property type="term" value="P:protein lipoylation"/>
    <property type="evidence" value="ECO:0007669"/>
    <property type="project" value="InterPro"/>
</dbReference>
<comment type="caution">
    <text evidence="9">The sequence shown here is derived from an EMBL/GenBank/DDBJ whole genome shotgun (WGS) entry which is preliminary data.</text>
</comment>
<feature type="domain" description="BPL/LPL catalytic" evidence="8">
    <location>
        <begin position="28"/>
        <end position="211"/>
    </location>
</feature>
<evidence type="ECO:0000313" key="10">
    <source>
        <dbReference type="Proteomes" id="UP000824239"/>
    </source>
</evidence>
<reference evidence="9" key="2">
    <citation type="journal article" date="2021" name="PeerJ">
        <title>Extensive microbial diversity within the chicken gut microbiome revealed by metagenomics and culture.</title>
        <authorList>
            <person name="Gilroy R."/>
            <person name="Ravi A."/>
            <person name="Getino M."/>
            <person name="Pursley I."/>
            <person name="Horton D.L."/>
            <person name="Alikhan N.F."/>
            <person name="Baker D."/>
            <person name="Gharbi K."/>
            <person name="Hall N."/>
            <person name="Watson M."/>
            <person name="Adriaenssens E.M."/>
            <person name="Foster-Nyarko E."/>
            <person name="Jarju S."/>
            <person name="Secka A."/>
            <person name="Antonio M."/>
            <person name="Oren A."/>
            <person name="Chaudhuri R.R."/>
            <person name="La Ragione R."/>
            <person name="Hildebrand F."/>
            <person name="Pallen M.J."/>
        </authorList>
    </citation>
    <scope>NUCLEOTIDE SEQUENCE</scope>
    <source>
        <strain evidence="9">ChiBcec15-4380</strain>
    </source>
</reference>
<dbReference type="GO" id="GO:0005524">
    <property type="term" value="F:ATP binding"/>
    <property type="evidence" value="ECO:0007669"/>
    <property type="project" value="UniProtKB-KW"/>
</dbReference>
<evidence type="ECO:0000256" key="5">
    <source>
        <dbReference type="ARBA" id="ARBA00022741"/>
    </source>
</evidence>
<evidence type="ECO:0000259" key="8">
    <source>
        <dbReference type="PROSITE" id="PS51733"/>
    </source>
</evidence>
<dbReference type="SUPFAM" id="SSF55681">
    <property type="entry name" value="Class II aaRS and biotin synthetases"/>
    <property type="match status" value="1"/>
</dbReference>
<dbReference type="PROSITE" id="PS51733">
    <property type="entry name" value="BPL_LPL_CATALYTIC"/>
    <property type="match status" value="1"/>
</dbReference>
<evidence type="ECO:0000256" key="1">
    <source>
        <dbReference type="ARBA" id="ARBA00005085"/>
    </source>
</evidence>
<dbReference type="Proteomes" id="UP000824239">
    <property type="component" value="Unassembled WGS sequence"/>
</dbReference>
<dbReference type="NCBIfam" id="TIGR00545">
    <property type="entry name" value="lipoyltrans"/>
    <property type="match status" value="1"/>
</dbReference>
<evidence type="ECO:0000313" key="9">
    <source>
        <dbReference type="EMBL" id="HIR50910.1"/>
    </source>
</evidence>
<dbReference type="Pfam" id="PF21948">
    <property type="entry name" value="LplA-B_cat"/>
    <property type="match status" value="1"/>
</dbReference>
<reference evidence="9" key="1">
    <citation type="submission" date="2020-10" db="EMBL/GenBank/DDBJ databases">
        <authorList>
            <person name="Gilroy R."/>
        </authorList>
    </citation>
    <scope>NUCLEOTIDE SEQUENCE</scope>
    <source>
        <strain evidence="9">ChiBcec15-4380</strain>
    </source>
</reference>
<protein>
    <recommendedName>
        <fullName evidence="3">lipoate--protein ligase</fullName>
        <ecNumber evidence="3">6.3.1.20</ecNumber>
    </recommendedName>
</protein>
<evidence type="ECO:0000256" key="7">
    <source>
        <dbReference type="ARBA" id="ARBA00048037"/>
    </source>
</evidence>
<accession>A0A9D1DHU4</accession>
<organism evidence="9 10">
    <name type="scientific">Candidatus Avoscillospira avicola</name>
    <dbReference type="NCBI Taxonomy" id="2840706"/>
    <lineage>
        <taxon>Bacteria</taxon>
        <taxon>Bacillati</taxon>
        <taxon>Bacillota</taxon>
        <taxon>Clostridia</taxon>
        <taxon>Eubacteriales</taxon>
        <taxon>Oscillospiraceae</taxon>
        <taxon>Oscillospiraceae incertae sedis</taxon>
        <taxon>Candidatus Avoscillospira</taxon>
    </lineage>
</organism>
<dbReference type="Gene3D" id="3.30.390.50">
    <property type="entry name" value="CO dehydrogenase flavoprotein, C-terminal domain"/>
    <property type="match status" value="1"/>
</dbReference>
<dbReference type="AlphaFoldDB" id="A0A9D1DHU4"/>
<dbReference type="Pfam" id="PF10437">
    <property type="entry name" value="Lip_prot_lig_C"/>
    <property type="match status" value="1"/>
</dbReference>
<comment type="pathway">
    <text evidence="2">Protein modification; protein lipoylation via exogenous pathway; protein N(6)-(lipoyl)lysine from lipoate: step 1/2.</text>
</comment>
<sequence>MANYWYFSPTGDGWDNLAQDEWFLDHLKPEDFMLYFYVNANAVIIGKNQNPWRECSLDAMERDGVQLVRRITGGGAVFHDQGNLNFSFITGQDRYDLEAQQEIILQAVRSFGIPCERSGRNDLLAGGKKFSGCAFAGRGPLRQHHGTLLLSADLGRLQRYLNPDPRKLQAKGVASVRARVTNLCAFAPQLTTQAMEAAVRAAAEAAMGPFEPFVPTPEVVAQWAPYREKQASWDWRLGKTPDFDLSLSTRFPWGGVELLFTLKHVTVASVAVYSDAMDTELTQAIATRLTGCPLNSRALHDALAAADNPQLQDVADFLLEQRL</sequence>
<comment type="pathway">
    <text evidence="1">Protein modification; protein lipoylation via exogenous pathway; protein N(6)-(lipoyl)lysine from lipoate: step 2/2.</text>
</comment>
<gene>
    <name evidence="9" type="ORF">IAA53_06455</name>
</gene>
<dbReference type="GO" id="GO:0017118">
    <property type="term" value="F:lipoyltransferase activity"/>
    <property type="evidence" value="ECO:0007669"/>
    <property type="project" value="TreeGrafter"/>
</dbReference>
<keyword evidence="5" id="KW-0547">Nucleotide-binding</keyword>
<dbReference type="SUPFAM" id="SSF82649">
    <property type="entry name" value="SufE/NifU"/>
    <property type="match status" value="1"/>
</dbReference>
<dbReference type="InterPro" id="IPR004562">
    <property type="entry name" value="LipoylTrfase_LipoateP_Ligase"/>
</dbReference>
<dbReference type="CDD" id="cd16443">
    <property type="entry name" value="LplA"/>
    <property type="match status" value="1"/>
</dbReference>
<keyword evidence="4 9" id="KW-0436">Ligase</keyword>
<dbReference type="InterPro" id="IPR019491">
    <property type="entry name" value="Lipoate_protein_ligase_C"/>
</dbReference>
<dbReference type="PANTHER" id="PTHR12561:SF3">
    <property type="entry name" value="LIPOYLTRANSFERASE 1, MITOCHONDRIAL"/>
    <property type="match status" value="1"/>
</dbReference>
<evidence type="ECO:0000256" key="4">
    <source>
        <dbReference type="ARBA" id="ARBA00022598"/>
    </source>
</evidence>
<dbReference type="EC" id="6.3.1.20" evidence="3"/>
<dbReference type="Gene3D" id="3.30.930.10">
    <property type="entry name" value="Bira Bifunctional Protein, Domain 2"/>
    <property type="match status" value="1"/>
</dbReference>
<comment type="catalytic activity">
    <reaction evidence="7">
        <text>L-lysyl-[lipoyl-carrier protein] + (R)-lipoate + ATP = N(6)-[(R)-lipoyl]-L-lysyl-[lipoyl-carrier protein] + AMP + diphosphate + H(+)</text>
        <dbReference type="Rhea" id="RHEA:49288"/>
        <dbReference type="Rhea" id="RHEA-COMP:10500"/>
        <dbReference type="Rhea" id="RHEA-COMP:10502"/>
        <dbReference type="ChEBI" id="CHEBI:15378"/>
        <dbReference type="ChEBI" id="CHEBI:29969"/>
        <dbReference type="ChEBI" id="CHEBI:30616"/>
        <dbReference type="ChEBI" id="CHEBI:33019"/>
        <dbReference type="ChEBI" id="CHEBI:83088"/>
        <dbReference type="ChEBI" id="CHEBI:83099"/>
        <dbReference type="ChEBI" id="CHEBI:456215"/>
        <dbReference type="EC" id="6.3.1.20"/>
    </reaction>
</comment>
<dbReference type="InterPro" id="IPR045864">
    <property type="entry name" value="aa-tRNA-synth_II/BPL/LPL"/>
</dbReference>
<keyword evidence="6" id="KW-0067">ATP-binding</keyword>
<dbReference type="InterPro" id="IPR004143">
    <property type="entry name" value="BPL_LPL_catalytic"/>
</dbReference>